<dbReference type="KEGG" id="bad:BAD_1246"/>
<dbReference type="AlphaFoldDB" id="A1A2U4"/>
<dbReference type="EMBL" id="AP009256">
    <property type="protein sequence ID" value="BAF40027.1"/>
    <property type="molecule type" value="Genomic_DNA"/>
</dbReference>
<reference evidence="1 2" key="1">
    <citation type="submission" date="2006-12" db="EMBL/GenBank/DDBJ databases">
        <title>Bifidobacterium adolescentis complete genome sequence.</title>
        <authorList>
            <person name="Suzuki T."/>
            <person name="Tsuda Y."/>
            <person name="Kanou N."/>
            <person name="Inoue T."/>
            <person name="Kumazaki K."/>
            <person name="Nagano S."/>
            <person name="Hirai S."/>
            <person name="Tanaka K."/>
            <person name="Watanabe K."/>
        </authorList>
    </citation>
    <scope>NUCLEOTIDE SEQUENCE [LARGE SCALE GENOMIC DNA]</scope>
    <source>
        <strain evidence="2">ATCC 15703 / DSM 20083 / NCTC 11814 / E194a</strain>
    </source>
</reference>
<gene>
    <name evidence="1" type="ordered locus">BAD_1246</name>
</gene>
<proteinExistence type="predicted"/>
<accession>A1A2U4</accession>
<evidence type="ECO:0000313" key="1">
    <source>
        <dbReference type="EMBL" id="BAF40027.1"/>
    </source>
</evidence>
<protein>
    <submittedName>
        <fullName evidence="1">Uncharacterized protein</fullName>
    </submittedName>
</protein>
<dbReference type="STRING" id="367928.BAD_1246"/>
<dbReference type="Proteomes" id="UP000008702">
    <property type="component" value="Chromosome"/>
</dbReference>
<name>A1A2U4_BIFAA</name>
<evidence type="ECO:0000313" key="2">
    <source>
        <dbReference type="Proteomes" id="UP000008702"/>
    </source>
</evidence>
<sequence length="367" mass="41018">MNVDNRFEATAWNAVTGRKADDMAKRTISETELRQWIDEWGEESHDDILSSDDESDIANRILEHHTGGSYPDDDDWDEAWKALRDIIRPALKHVDGVFPDGAKALARYVRELGQGIDPETGEEAGRRDDEKPRRTSFRIRAIAHADPVEEPCLDKIIQAAEEDYRHDVLAGGDTARMDWLSAAAYEWRRLMLEPHAPTDPVTDPSALAIIAVGLRHAPDATRAMMATDVLSPDLPDMRELRGIATTAEQDVPVVTLIPNLIGQWPDAIPDRDSILDRDHAAWRILSPIHMNASTPVEGRIEGLLSMFDHVEYDGSTHGMEREHAERALRFDPSDRFASAALDAATGPNEMTGLVECSDHVEDGRMKR</sequence>
<dbReference type="HOGENOM" id="CLU_805782_0_0_11"/>
<keyword evidence="2" id="KW-1185">Reference proteome</keyword>
<organism evidence="1 2">
    <name type="scientific">Bifidobacterium adolescentis (strain ATCC 15703 / DSM 20083 / NCTC 11814 / E194a)</name>
    <dbReference type="NCBI Taxonomy" id="367928"/>
    <lineage>
        <taxon>Bacteria</taxon>
        <taxon>Bacillati</taxon>
        <taxon>Actinomycetota</taxon>
        <taxon>Actinomycetes</taxon>
        <taxon>Bifidobacteriales</taxon>
        <taxon>Bifidobacteriaceae</taxon>
        <taxon>Bifidobacterium</taxon>
    </lineage>
</organism>